<keyword evidence="1" id="KW-0812">Transmembrane</keyword>
<keyword evidence="1" id="KW-0472">Membrane</keyword>
<feature type="transmembrane region" description="Helical" evidence="1">
    <location>
        <begin position="7"/>
        <end position="29"/>
    </location>
</feature>
<keyword evidence="1" id="KW-1133">Transmembrane helix</keyword>
<dbReference type="AlphaFoldDB" id="A0A1M4VXN2"/>
<evidence type="ECO:0000313" key="2">
    <source>
        <dbReference type="EMBL" id="SHE73781.1"/>
    </source>
</evidence>
<name>A0A1M4VXN2_9BACE</name>
<protein>
    <submittedName>
        <fullName evidence="2">Uncharacterized protein</fullName>
    </submittedName>
</protein>
<evidence type="ECO:0000313" key="3">
    <source>
        <dbReference type="Proteomes" id="UP000184436"/>
    </source>
</evidence>
<dbReference type="STRING" id="871325.SAMN05444349_105151"/>
<reference evidence="2 3" key="1">
    <citation type="submission" date="2016-11" db="EMBL/GenBank/DDBJ databases">
        <authorList>
            <person name="Jaros S."/>
            <person name="Januszkiewicz K."/>
            <person name="Wedrychowicz H."/>
        </authorList>
    </citation>
    <scope>NUCLEOTIDE SEQUENCE [LARGE SCALE GENOMIC DNA]</scope>
    <source>
        <strain evidence="2 3">DSM 26883</strain>
    </source>
</reference>
<organism evidence="2 3">
    <name type="scientific">Bacteroides faecichinchillae</name>
    <dbReference type="NCBI Taxonomy" id="871325"/>
    <lineage>
        <taxon>Bacteria</taxon>
        <taxon>Pseudomonadati</taxon>
        <taxon>Bacteroidota</taxon>
        <taxon>Bacteroidia</taxon>
        <taxon>Bacteroidales</taxon>
        <taxon>Bacteroidaceae</taxon>
        <taxon>Bacteroides</taxon>
    </lineage>
</organism>
<evidence type="ECO:0000256" key="1">
    <source>
        <dbReference type="SAM" id="Phobius"/>
    </source>
</evidence>
<gene>
    <name evidence="2" type="ORF">SAMN05444349_105151</name>
</gene>
<proteinExistence type="predicted"/>
<feature type="transmembrane region" description="Helical" evidence="1">
    <location>
        <begin position="35"/>
        <end position="56"/>
    </location>
</feature>
<sequence>MVSNNFIMHIVSATTAIISLILLMASVYYGLYEQWIYVTICIVAIVLDFYIHTALINKINNKYNSKQAKSKKTTNLKD</sequence>
<dbReference type="Proteomes" id="UP000184436">
    <property type="component" value="Unassembled WGS sequence"/>
</dbReference>
<dbReference type="EMBL" id="FQVD01000005">
    <property type="protein sequence ID" value="SHE73781.1"/>
    <property type="molecule type" value="Genomic_DNA"/>
</dbReference>
<keyword evidence="3" id="KW-1185">Reference proteome</keyword>
<accession>A0A1M4VXN2</accession>